<keyword evidence="4" id="KW-1185">Reference proteome</keyword>
<organism evidence="2 4">
    <name type="scientific">Rotaria socialis</name>
    <dbReference type="NCBI Taxonomy" id="392032"/>
    <lineage>
        <taxon>Eukaryota</taxon>
        <taxon>Metazoa</taxon>
        <taxon>Spiralia</taxon>
        <taxon>Gnathifera</taxon>
        <taxon>Rotifera</taxon>
        <taxon>Eurotatoria</taxon>
        <taxon>Bdelloidea</taxon>
        <taxon>Philodinida</taxon>
        <taxon>Philodinidae</taxon>
        <taxon>Rotaria</taxon>
    </lineage>
</organism>
<dbReference type="EMBL" id="CAJOBP010111434">
    <property type="protein sequence ID" value="CAF5003115.1"/>
    <property type="molecule type" value="Genomic_DNA"/>
</dbReference>
<feature type="region of interest" description="Disordered" evidence="1">
    <location>
        <begin position="1"/>
        <end position="20"/>
    </location>
</feature>
<accession>A0A822AGE5</accession>
<name>A0A822AGE5_9BILA</name>
<evidence type="ECO:0000256" key="1">
    <source>
        <dbReference type="SAM" id="MobiDB-lite"/>
    </source>
</evidence>
<gene>
    <name evidence="2" type="ORF">UJA718_LOCUS50284</name>
    <name evidence="3" type="ORF">UJA718_LOCUS50321</name>
</gene>
<evidence type="ECO:0000313" key="2">
    <source>
        <dbReference type="EMBL" id="CAF5003115.1"/>
    </source>
</evidence>
<dbReference type="AlphaFoldDB" id="A0A822AGE5"/>
<feature type="compositionally biased region" description="Polar residues" evidence="1">
    <location>
        <begin position="1"/>
        <end position="14"/>
    </location>
</feature>
<feature type="non-terminal residue" evidence="2">
    <location>
        <position position="56"/>
    </location>
</feature>
<sequence length="56" mass="6375">RFQDTVSDLTSQVEALSKGKTRHDKESKTFIVEIEELKIEVESLSKAKHQAVSMNK</sequence>
<comment type="caution">
    <text evidence="2">The sequence shown here is derived from an EMBL/GenBank/DDBJ whole genome shotgun (WGS) entry which is preliminary data.</text>
</comment>
<feature type="non-terminal residue" evidence="2">
    <location>
        <position position="1"/>
    </location>
</feature>
<dbReference type="Proteomes" id="UP000663873">
    <property type="component" value="Unassembled WGS sequence"/>
</dbReference>
<reference evidence="2" key="1">
    <citation type="submission" date="2021-02" db="EMBL/GenBank/DDBJ databases">
        <authorList>
            <person name="Nowell W R."/>
        </authorList>
    </citation>
    <scope>NUCLEOTIDE SEQUENCE</scope>
</reference>
<proteinExistence type="predicted"/>
<dbReference type="EMBL" id="CAJOBP010111827">
    <property type="protein sequence ID" value="CAF5004178.1"/>
    <property type="molecule type" value="Genomic_DNA"/>
</dbReference>
<protein>
    <submittedName>
        <fullName evidence="2">Uncharacterized protein</fullName>
    </submittedName>
</protein>
<evidence type="ECO:0000313" key="3">
    <source>
        <dbReference type="EMBL" id="CAF5004178.1"/>
    </source>
</evidence>
<evidence type="ECO:0000313" key="4">
    <source>
        <dbReference type="Proteomes" id="UP000663873"/>
    </source>
</evidence>